<feature type="non-terminal residue" evidence="1">
    <location>
        <position position="1"/>
    </location>
</feature>
<organism evidence="1 2">
    <name type="scientific">Spiromyces aspiralis</name>
    <dbReference type="NCBI Taxonomy" id="68401"/>
    <lineage>
        <taxon>Eukaryota</taxon>
        <taxon>Fungi</taxon>
        <taxon>Fungi incertae sedis</taxon>
        <taxon>Zoopagomycota</taxon>
        <taxon>Kickxellomycotina</taxon>
        <taxon>Kickxellomycetes</taxon>
        <taxon>Kickxellales</taxon>
        <taxon>Kickxellaceae</taxon>
        <taxon>Spiromyces</taxon>
    </lineage>
</organism>
<evidence type="ECO:0000313" key="2">
    <source>
        <dbReference type="Proteomes" id="UP001145114"/>
    </source>
</evidence>
<dbReference type="EMBL" id="JAMZIH010008679">
    <property type="protein sequence ID" value="KAJ1671590.1"/>
    <property type="molecule type" value="Genomic_DNA"/>
</dbReference>
<keyword evidence="2" id="KW-1185">Reference proteome</keyword>
<proteinExistence type="predicted"/>
<evidence type="ECO:0000313" key="1">
    <source>
        <dbReference type="EMBL" id="KAJ1671590.1"/>
    </source>
</evidence>
<sequence>PSAFMPSFTLGANTPTSSNLPAAISANVASQAQRMPVVSQLRSTAAPTTATTIPTLSSLGRTIQEKELSAEQLATISRNLTMYSNKLLQAAAAGGGAGTQDQQQQAVLKQIQMIQAQINQKLAALQSQTPAGEMA</sequence>
<feature type="non-terminal residue" evidence="1">
    <location>
        <position position="135"/>
    </location>
</feature>
<reference evidence="1" key="1">
    <citation type="submission" date="2022-06" db="EMBL/GenBank/DDBJ databases">
        <title>Phylogenomic reconstructions and comparative analyses of Kickxellomycotina fungi.</title>
        <authorList>
            <person name="Reynolds N.K."/>
            <person name="Stajich J.E."/>
            <person name="Barry K."/>
            <person name="Grigoriev I.V."/>
            <person name="Crous P."/>
            <person name="Smith M.E."/>
        </authorList>
    </citation>
    <scope>NUCLEOTIDE SEQUENCE</scope>
    <source>
        <strain evidence="1">RSA 2271</strain>
    </source>
</reference>
<gene>
    <name evidence="1" type="ORF">EV182_007550</name>
</gene>
<dbReference type="Proteomes" id="UP001145114">
    <property type="component" value="Unassembled WGS sequence"/>
</dbReference>
<protein>
    <submittedName>
        <fullName evidence="1">Uncharacterized protein</fullName>
    </submittedName>
</protein>
<comment type="caution">
    <text evidence="1">The sequence shown here is derived from an EMBL/GenBank/DDBJ whole genome shotgun (WGS) entry which is preliminary data.</text>
</comment>
<name>A0ACC1H7L8_9FUNG</name>
<accession>A0ACC1H7L8</accession>